<sequence>MEHDDSIIDVTPVDQSRKQQPGRTASPQTSGSAAGHTAKKPYYTFDGTSWHTGANGAPASSTVPVDAHVIDAGGAGSPGGQPKSRLGGAARIAAGGVCTLVGVPMLILPGPGLLAIGGGIYLMASGAKRLFAK</sequence>
<gene>
    <name evidence="2" type="ORF">AAA083_02280</name>
</gene>
<feature type="compositionally biased region" description="Polar residues" evidence="1">
    <location>
        <begin position="18"/>
        <end position="32"/>
    </location>
</feature>
<evidence type="ECO:0000313" key="3">
    <source>
        <dbReference type="Proteomes" id="UP001487305"/>
    </source>
</evidence>
<dbReference type="RefSeq" id="WP_102375297.1">
    <property type="nucleotide sequence ID" value="NZ_DBFADM010000049.1"/>
</dbReference>
<accession>A0ABV1J9R0</accession>
<dbReference type="Proteomes" id="UP001487305">
    <property type="component" value="Unassembled WGS sequence"/>
</dbReference>
<feature type="region of interest" description="Disordered" evidence="1">
    <location>
        <begin position="1"/>
        <end position="40"/>
    </location>
</feature>
<evidence type="ECO:0000313" key="2">
    <source>
        <dbReference type="EMBL" id="MEQ3361798.1"/>
    </source>
</evidence>
<name>A0ABV1J9R0_9ACTN</name>
<comment type="caution">
    <text evidence="2">The sequence shown here is derived from an EMBL/GenBank/DDBJ whole genome shotgun (WGS) entry which is preliminary data.</text>
</comment>
<dbReference type="EMBL" id="JBBNOP010000001">
    <property type="protein sequence ID" value="MEQ3361798.1"/>
    <property type="molecule type" value="Genomic_DNA"/>
</dbReference>
<keyword evidence="3" id="KW-1185">Reference proteome</keyword>
<organism evidence="2 3">
    <name type="scientific">Raoultibacter massiliensis</name>
    <dbReference type="NCBI Taxonomy" id="1852371"/>
    <lineage>
        <taxon>Bacteria</taxon>
        <taxon>Bacillati</taxon>
        <taxon>Actinomycetota</taxon>
        <taxon>Coriobacteriia</taxon>
        <taxon>Eggerthellales</taxon>
        <taxon>Eggerthellaceae</taxon>
        <taxon>Raoultibacter</taxon>
    </lineage>
</organism>
<protein>
    <submittedName>
        <fullName evidence="2">Uncharacterized protein</fullName>
    </submittedName>
</protein>
<proteinExistence type="predicted"/>
<evidence type="ECO:0000256" key="1">
    <source>
        <dbReference type="SAM" id="MobiDB-lite"/>
    </source>
</evidence>
<reference evidence="2 3" key="1">
    <citation type="submission" date="2024-04" db="EMBL/GenBank/DDBJ databases">
        <title>Human intestinal bacterial collection.</title>
        <authorList>
            <person name="Pauvert C."/>
            <person name="Hitch T.C.A."/>
            <person name="Clavel T."/>
        </authorList>
    </citation>
    <scope>NUCLEOTIDE SEQUENCE [LARGE SCALE GENOMIC DNA]</scope>
    <source>
        <strain evidence="2 3">CLA-KB-H42</strain>
    </source>
</reference>